<dbReference type="InterPro" id="IPR011063">
    <property type="entry name" value="TilS/TtcA_N"/>
</dbReference>
<dbReference type="Pfam" id="PF01171">
    <property type="entry name" value="ATP_bind_3"/>
    <property type="match status" value="1"/>
</dbReference>
<keyword evidence="4" id="KW-1185">Reference proteome</keyword>
<protein>
    <recommendedName>
        <fullName evidence="2">tRNA(Ile)-lysidine/2-thiocytidine synthase N-terminal domain-containing protein</fullName>
    </recommendedName>
</protein>
<dbReference type="Gene3D" id="3.40.50.620">
    <property type="entry name" value="HUPs"/>
    <property type="match status" value="1"/>
</dbReference>
<evidence type="ECO:0000313" key="3">
    <source>
        <dbReference type="EMBL" id="MBA5764709.1"/>
    </source>
</evidence>
<feature type="domain" description="tRNA(Ile)-lysidine/2-thiocytidine synthase N-terminal" evidence="2">
    <location>
        <begin position="2"/>
        <end position="61"/>
    </location>
</feature>
<dbReference type="Proteomes" id="UP000571701">
    <property type="component" value="Unassembled WGS sequence"/>
</dbReference>
<name>A0A7W2IVQ6_9VIBR</name>
<dbReference type="EMBL" id="JACFYF010000073">
    <property type="protein sequence ID" value="MBA5764709.1"/>
    <property type="molecule type" value="Genomic_DNA"/>
</dbReference>
<evidence type="ECO:0000256" key="1">
    <source>
        <dbReference type="ARBA" id="ARBA00022694"/>
    </source>
</evidence>
<evidence type="ECO:0000259" key="2">
    <source>
        <dbReference type="Pfam" id="PF01171"/>
    </source>
</evidence>
<dbReference type="GO" id="GO:0008033">
    <property type="term" value="P:tRNA processing"/>
    <property type="evidence" value="ECO:0007669"/>
    <property type="project" value="UniProtKB-KW"/>
</dbReference>
<comment type="caution">
    <text evidence="3">The sequence shown here is derived from an EMBL/GenBank/DDBJ whole genome shotgun (WGS) entry which is preliminary data.</text>
</comment>
<dbReference type="AlphaFoldDB" id="A0A7W2IVQ6"/>
<sequence>SGVDGLAAMRPRTLRAGTVWLRPLLAVSRAALRADLTARGVAWAEDPSNADLRFDRVRVRQAMAALDLPVARLADTAQAMARAQEALGRRAAEAAQAGAVRFEDGDILLTADALSALDAETR</sequence>
<feature type="non-terminal residue" evidence="3">
    <location>
        <position position="122"/>
    </location>
</feature>
<evidence type="ECO:0000313" key="4">
    <source>
        <dbReference type="Proteomes" id="UP000571701"/>
    </source>
</evidence>
<reference evidence="3 4" key="1">
    <citation type="submission" date="2020-07" db="EMBL/GenBank/DDBJ databases">
        <title>Vibrio marinisediminis sp. nov., isolated from marine sediment.</title>
        <authorList>
            <person name="Ji X."/>
        </authorList>
    </citation>
    <scope>NUCLEOTIDE SEQUENCE [LARGE SCALE GENOMIC DNA]</scope>
    <source>
        <strain evidence="3 4">404</strain>
    </source>
</reference>
<accession>A0A7W2IVQ6</accession>
<gene>
    <name evidence="3" type="ORF">H2O73_20380</name>
</gene>
<proteinExistence type="predicted"/>
<dbReference type="SUPFAM" id="SSF52402">
    <property type="entry name" value="Adenine nucleotide alpha hydrolases-like"/>
    <property type="match status" value="1"/>
</dbReference>
<keyword evidence="1" id="KW-0819">tRNA processing</keyword>
<dbReference type="InterPro" id="IPR014729">
    <property type="entry name" value="Rossmann-like_a/b/a_fold"/>
</dbReference>
<feature type="non-terminal residue" evidence="3">
    <location>
        <position position="1"/>
    </location>
</feature>
<organism evidence="3 4">
    <name type="scientific">Vibrio marinisediminis</name>
    <dbReference type="NCBI Taxonomy" id="2758441"/>
    <lineage>
        <taxon>Bacteria</taxon>
        <taxon>Pseudomonadati</taxon>
        <taxon>Pseudomonadota</taxon>
        <taxon>Gammaproteobacteria</taxon>
        <taxon>Vibrionales</taxon>
        <taxon>Vibrionaceae</taxon>
        <taxon>Vibrio</taxon>
    </lineage>
</organism>